<dbReference type="InterPro" id="IPR052833">
    <property type="entry name" value="Telomeric_DNA-bd_trans-reg"/>
</dbReference>
<dbReference type="PANTHER" id="PTHR47807">
    <property type="entry name" value="PROTEIN TBF1"/>
    <property type="match status" value="1"/>
</dbReference>
<sequence length="575" mass="64024">MSTVDSEVDSENLNRFNNVVQNLPIRTKLTISSLCLLDNISTQLLRFLIFNSNSPQVIALYTEHGTYLSSGETEIFQTLLKLFKQVRLIYNTRSPLLQVHDVAPGLWFPNSPPPSLLRGHEAYIITAIRKANLLTFILTTLGCFSYGFELLQSSFLDIFCPNTMFAGSDSSDQIGKFLKSQAILYLDLKTQAFIAGLRDSKGDSNDIPDDKKLELLQEIFPDNLSNQLISRRIGSTEVNETDTMTPSEVDFIERCERRKENLSKFTKFDDLMESHDWNHFIKEILDYCNRNMGLIIWGRRGRGKSPLYAFDKNEFDNQVLYSSGAVAPQVGNGDDDDTTQNNDEDINLHLDDDIASSDSRAGPDFASSMASFSSTSKNINDNVKKMTQNLVNAAIAASATSGIKKLKPKRTWSQRENEALKDGLMEVGPSWSKILDLHGPGGKISEDLKNRTQVQLKDKARNWKLHYLKSGKPLPEYLTKVTGNLSKIQKTKKVKTVLSSAPQASSSATNEDDTAAAAPSGSHVNDVGVSLDTELSQRDEDEDDEDTQKGSQENGLFGNGHNDTESFDPNLESSM</sequence>
<dbReference type="PANTHER" id="PTHR47807:SF1">
    <property type="entry name" value="PROTEIN TBF1"/>
    <property type="match status" value="1"/>
</dbReference>
<evidence type="ECO:0000256" key="3">
    <source>
        <dbReference type="ARBA" id="ARBA00023306"/>
    </source>
</evidence>
<dbReference type="GeneID" id="64855873"/>
<protein>
    <submittedName>
        <fullName evidence="6">Similar to Saccharomyces cerevisiae YPL128C TBF1 Telobox-containing general regulatory factor</fullName>
    </submittedName>
</protein>
<organism evidence="6 7">
    <name type="scientific">Maudiozyma barnettii</name>
    <dbReference type="NCBI Taxonomy" id="61262"/>
    <lineage>
        <taxon>Eukaryota</taxon>
        <taxon>Fungi</taxon>
        <taxon>Dikarya</taxon>
        <taxon>Ascomycota</taxon>
        <taxon>Saccharomycotina</taxon>
        <taxon>Saccharomycetes</taxon>
        <taxon>Saccharomycetales</taxon>
        <taxon>Saccharomycetaceae</taxon>
        <taxon>Maudiozyma</taxon>
    </lineage>
</organism>
<feature type="compositionally biased region" description="Acidic residues" evidence="4">
    <location>
        <begin position="333"/>
        <end position="345"/>
    </location>
</feature>
<evidence type="ECO:0000313" key="7">
    <source>
        <dbReference type="Proteomes" id="UP000644660"/>
    </source>
</evidence>
<evidence type="ECO:0000313" key="6">
    <source>
        <dbReference type="EMBL" id="CAB4252739.1"/>
    </source>
</evidence>
<reference evidence="6 7" key="1">
    <citation type="submission" date="2020-05" db="EMBL/GenBank/DDBJ databases">
        <authorList>
            <person name="Casaregola S."/>
            <person name="Devillers H."/>
            <person name="Grondin C."/>
        </authorList>
    </citation>
    <scope>NUCLEOTIDE SEQUENCE [LARGE SCALE GENOMIC DNA]</scope>
    <source>
        <strain evidence="6 7">CLIB 1767</strain>
    </source>
</reference>
<dbReference type="GO" id="GO:0042803">
    <property type="term" value="F:protein homodimerization activity"/>
    <property type="evidence" value="ECO:0007669"/>
    <property type="project" value="InterPro"/>
</dbReference>
<dbReference type="EMBL" id="CAEFZW010000002">
    <property type="protein sequence ID" value="CAB4252739.1"/>
    <property type="molecule type" value="Genomic_DNA"/>
</dbReference>
<feature type="region of interest" description="Disordered" evidence="4">
    <location>
        <begin position="326"/>
        <end position="345"/>
    </location>
</feature>
<proteinExistence type="predicted"/>
<dbReference type="GO" id="GO:0010833">
    <property type="term" value="P:telomere maintenance via telomere lengthening"/>
    <property type="evidence" value="ECO:0007669"/>
    <property type="project" value="TreeGrafter"/>
</dbReference>
<dbReference type="Pfam" id="PF08558">
    <property type="entry name" value="TRF"/>
    <property type="match status" value="1"/>
</dbReference>
<keyword evidence="3" id="KW-0131">Cell cycle</keyword>
<dbReference type="InterPro" id="IPR001005">
    <property type="entry name" value="SANT/Myb"/>
</dbReference>
<dbReference type="CDD" id="cd11660">
    <property type="entry name" value="SANT_TRF"/>
    <property type="match status" value="1"/>
</dbReference>
<evidence type="ECO:0000259" key="5">
    <source>
        <dbReference type="PROSITE" id="PS51294"/>
    </source>
</evidence>
<feature type="region of interest" description="Disordered" evidence="4">
    <location>
        <begin position="495"/>
        <end position="575"/>
    </location>
</feature>
<feature type="domain" description="HTH myb-type" evidence="5">
    <location>
        <begin position="404"/>
        <end position="460"/>
    </location>
</feature>
<dbReference type="SMART" id="SM00717">
    <property type="entry name" value="SANT"/>
    <property type="match status" value="1"/>
</dbReference>
<name>A0A8H2ZFW7_9SACH</name>
<keyword evidence="7" id="KW-1185">Reference proteome</keyword>
<dbReference type="AlphaFoldDB" id="A0A8H2ZFW7"/>
<dbReference type="InterPro" id="IPR009057">
    <property type="entry name" value="Homeodomain-like_sf"/>
</dbReference>
<dbReference type="FunFam" id="1.10.10.60:FF:000137">
    <property type="entry name" value="MYB DNA binding protein"/>
    <property type="match status" value="1"/>
</dbReference>
<gene>
    <name evidence="6" type="ORF">KABA2_02S03234</name>
</gene>
<comment type="caution">
    <text evidence="6">The sequence shown here is derived from an EMBL/GenBank/DDBJ whole genome shotgun (WGS) entry which is preliminary data.</text>
</comment>
<feature type="compositionally biased region" description="Polar residues" evidence="4">
    <location>
        <begin position="497"/>
        <end position="509"/>
    </location>
</feature>
<dbReference type="InterPro" id="IPR017930">
    <property type="entry name" value="Myb_dom"/>
</dbReference>
<keyword evidence="2" id="KW-0539">Nucleus</keyword>
<dbReference type="RefSeq" id="XP_041404777.1">
    <property type="nucleotide sequence ID" value="XM_041548843.1"/>
</dbReference>
<dbReference type="GO" id="GO:0003691">
    <property type="term" value="F:double-stranded telomeric DNA binding"/>
    <property type="evidence" value="ECO:0007669"/>
    <property type="project" value="TreeGrafter"/>
</dbReference>
<dbReference type="InterPro" id="IPR013867">
    <property type="entry name" value="Telomere_rpt-bd_fac_dimer_dom"/>
</dbReference>
<evidence type="ECO:0000256" key="2">
    <source>
        <dbReference type="ARBA" id="ARBA00023242"/>
    </source>
</evidence>
<dbReference type="Proteomes" id="UP000644660">
    <property type="component" value="Unassembled WGS sequence"/>
</dbReference>
<evidence type="ECO:0000256" key="1">
    <source>
        <dbReference type="ARBA" id="ARBA00023125"/>
    </source>
</evidence>
<dbReference type="PROSITE" id="PS51294">
    <property type="entry name" value="HTH_MYB"/>
    <property type="match status" value="1"/>
</dbReference>
<dbReference type="SUPFAM" id="SSF46689">
    <property type="entry name" value="Homeodomain-like"/>
    <property type="match status" value="1"/>
</dbReference>
<accession>A0A8H2ZFW7</accession>
<dbReference type="Gene3D" id="1.10.10.60">
    <property type="entry name" value="Homeodomain-like"/>
    <property type="match status" value="1"/>
</dbReference>
<evidence type="ECO:0000256" key="4">
    <source>
        <dbReference type="SAM" id="MobiDB-lite"/>
    </source>
</evidence>
<keyword evidence="1" id="KW-0238">DNA-binding</keyword>